<dbReference type="SUPFAM" id="SSF53474">
    <property type="entry name" value="alpha/beta-Hydrolases"/>
    <property type="match status" value="1"/>
</dbReference>
<keyword evidence="2" id="KW-0378">Hydrolase</keyword>
<accession>A0A512CH50</accession>
<feature type="domain" description="AB hydrolase-1" evidence="1">
    <location>
        <begin position="76"/>
        <end position="160"/>
    </location>
</feature>
<dbReference type="EMBL" id="BJYV01000024">
    <property type="protein sequence ID" value="GEO23541.1"/>
    <property type="molecule type" value="Genomic_DNA"/>
</dbReference>
<dbReference type="RefSeq" id="WP_170235700.1">
    <property type="nucleotide sequence ID" value="NZ_BJYV01000024.1"/>
</dbReference>
<dbReference type="PANTHER" id="PTHR43689">
    <property type="entry name" value="HYDROLASE"/>
    <property type="match status" value="1"/>
</dbReference>
<dbReference type="InterPro" id="IPR029058">
    <property type="entry name" value="AB_hydrolase_fold"/>
</dbReference>
<dbReference type="AlphaFoldDB" id="A0A512CH50"/>
<dbReference type="GO" id="GO:0016787">
    <property type="term" value="F:hydrolase activity"/>
    <property type="evidence" value="ECO:0007669"/>
    <property type="project" value="UniProtKB-KW"/>
</dbReference>
<evidence type="ECO:0000313" key="3">
    <source>
        <dbReference type="Proteomes" id="UP000321301"/>
    </source>
</evidence>
<organism evidence="2 3">
    <name type="scientific">Cyclobacterium qasimii</name>
    <dbReference type="NCBI Taxonomy" id="1350429"/>
    <lineage>
        <taxon>Bacteria</taxon>
        <taxon>Pseudomonadati</taxon>
        <taxon>Bacteroidota</taxon>
        <taxon>Cytophagia</taxon>
        <taxon>Cytophagales</taxon>
        <taxon>Cyclobacteriaceae</taxon>
        <taxon>Cyclobacterium</taxon>
    </lineage>
</organism>
<dbReference type="Gene3D" id="3.40.50.1820">
    <property type="entry name" value="alpha/beta hydrolase"/>
    <property type="match status" value="1"/>
</dbReference>
<protein>
    <submittedName>
        <fullName evidence="2">Alpha/beta hydrolase</fullName>
    </submittedName>
</protein>
<dbReference type="Proteomes" id="UP000321301">
    <property type="component" value="Unassembled WGS sequence"/>
</dbReference>
<reference evidence="2 3" key="1">
    <citation type="submission" date="2019-07" db="EMBL/GenBank/DDBJ databases">
        <title>Whole genome shotgun sequence of Cyclobacterium qasimii NBRC 106168.</title>
        <authorList>
            <person name="Hosoyama A."/>
            <person name="Uohara A."/>
            <person name="Ohji S."/>
            <person name="Ichikawa N."/>
        </authorList>
    </citation>
    <scope>NUCLEOTIDE SEQUENCE [LARGE SCALE GENOMIC DNA]</scope>
    <source>
        <strain evidence="2 3">NBRC 106168</strain>
    </source>
</reference>
<evidence type="ECO:0000259" key="1">
    <source>
        <dbReference type="Pfam" id="PF12697"/>
    </source>
</evidence>
<dbReference type="Pfam" id="PF12697">
    <property type="entry name" value="Abhydrolase_6"/>
    <property type="match status" value="1"/>
</dbReference>
<sequence>MTERFFYRGLGIFLNTLNSVAPSKSGKLGFKFFCSPSRRKITKSQYAFLRTAEETDLKFNGKLIRHYRWGNGPKKIVFLHGWQSSSFRWKQYIELLSEDPAYTLLAFDAPAHGQSGGKLFTVPAYASLINKVLEGYGPIHAVVSHSIGSFSFFYAQAKHKLPVINKLIALSTPGSATEFIGFYKNSLKLNSETVKSITEEFQNVAGDDLDKISLPYLAKNLSIPGLIVHDQKDGLTDFSNARLLNQHWPQAELMTTTGLGHRLRSPEVVKAVIDFIK</sequence>
<evidence type="ECO:0000313" key="2">
    <source>
        <dbReference type="EMBL" id="GEO23541.1"/>
    </source>
</evidence>
<dbReference type="InterPro" id="IPR000073">
    <property type="entry name" value="AB_hydrolase_1"/>
</dbReference>
<proteinExistence type="predicted"/>
<keyword evidence="3" id="KW-1185">Reference proteome</keyword>
<name>A0A512CH50_9BACT</name>
<gene>
    <name evidence="2" type="ORF">CQA01_40750</name>
</gene>
<comment type="caution">
    <text evidence="2">The sequence shown here is derived from an EMBL/GenBank/DDBJ whole genome shotgun (WGS) entry which is preliminary data.</text>
</comment>
<dbReference type="PANTHER" id="PTHR43689:SF8">
    <property type="entry name" value="ALPHA_BETA-HYDROLASES SUPERFAMILY PROTEIN"/>
    <property type="match status" value="1"/>
</dbReference>